<sequence>MDVGAIEGAIQRKEELPHLHGLISTTQVVDDEHGECYGAITLGGRPSLANVMVDASLMMKEYEFLKSFRDLNFSVVIRALNQMVVGMKKAIVDFVASCVVCLKSKVEHQTPSGMLQPLDILVWKWDNIAMDFVS</sequence>
<dbReference type="EMBL" id="JAYKXN010000005">
    <property type="protein sequence ID" value="KAK7285436.1"/>
    <property type="molecule type" value="Genomic_DNA"/>
</dbReference>
<organism evidence="1 2">
    <name type="scientific">Clitoria ternatea</name>
    <name type="common">Butterfly pea</name>
    <dbReference type="NCBI Taxonomy" id="43366"/>
    <lineage>
        <taxon>Eukaryota</taxon>
        <taxon>Viridiplantae</taxon>
        <taxon>Streptophyta</taxon>
        <taxon>Embryophyta</taxon>
        <taxon>Tracheophyta</taxon>
        <taxon>Spermatophyta</taxon>
        <taxon>Magnoliopsida</taxon>
        <taxon>eudicotyledons</taxon>
        <taxon>Gunneridae</taxon>
        <taxon>Pentapetalae</taxon>
        <taxon>rosids</taxon>
        <taxon>fabids</taxon>
        <taxon>Fabales</taxon>
        <taxon>Fabaceae</taxon>
        <taxon>Papilionoideae</taxon>
        <taxon>50 kb inversion clade</taxon>
        <taxon>NPAAA clade</taxon>
        <taxon>indigoferoid/millettioid clade</taxon>
        <taxon>Phaseoleae</taxon>
        <taxon>Clitoria</taxon>
    </lineage>
</organism>
<gene>
    <name evidence="1" type="ORF">RJT34_20209</name>
</gene>
<keyword evidence="2" id="KW-1185">Reference proteome</keyword>
<name>A0AAN9ISS9_CLITE</name>
<proteinExistence type="predicted"/>
<accession>A0AAN9ISS9</accession>
<protein>
    <submittedName>
        <fullName evidence="1">Uncharacterized protein</fullName>
    </submittedName>
</protein>
<reference evidence="1 2" key="1">
    <citation type="submission" date="2024-01" db="EMBL/GenBank/DDBJ databases">
        <title>The genomes of 5 underutilized Papilionoideae crops provide insights into root nodulation and disease resistance.</title>
        <authorList>
            <person name="Yuan L."/>
        </authorList>
    </citation>
    <scope>NUCLEOTIDE SEQUENCE [LARGE SCALE GENOMIC DNA]</scope>
    <source>
        <strain evidence="1">LY-2023</strain>
        <tissue evidence="1">Leaf</tissue>
    </source>
</reference>
<dbReference type="AlphaFoldDB" id="A0AAN9ISS9"/>
<evidence type="ECO:0000313" key="1">
    <source>
        <dbReference type="EMBL" id="KAK7285436.1"/>
    </source>
</evidence>
<comment type="caution">
    <text evidence="1">The sequence shown here is derived from an EMBL/GenBank/DDBJ whole genome shotgun (WGS) entry which is preliminary data.</text>
</comment>
<dbReference type="Proteomes" id="UP001359559">
    <property type="component" value="Unassembled WGS sequence"/>
</dbReference>
<evidence type="ECO:0000313" key="2">
    <source>
        <dbReference type="Proteomes" id="UP001359559"/>
    </source>
</evidence>